<feature type="transmembrane region" description="Helical" evidence="7">
    <location>
        <begin position="89"/>
        <end position="109"/>
    </location>
</feature>
<dbReference type="GO" id="GO:0043190">
    <property type="term" value="C:ATP-binding cassette (ABC) transporter complex"/>
    <property type="evidence" value="ECO:0007669"/>
    <property type="project" value="InterPro"/>
</dbReference>
<evidence type="ECO:0000256" key="4">
    <source>
        <dbReference type="ARBA" id="ARBA00023136"/>
    </source>
</evidence>
<keyword evidence="2 7" id="KW-0812">Transmembrane</keyword>
<feature type="domain" description="ABC-2 type transporter transmembrane" evidence="8">
    <location>
        <begin position="61"/>
        <end position="242"/>
    </location>
</feature>
<feature type="transmembrane region" description="Helical" evidence="7">
    <location>
        <begin position="247"/>
        <end position="267"/>
    </location>
</feature>
<feature type="transmembrane region" description="Helical" evidence="7">
    <location>
        <begin position="52"/>
        <end position="69"/>
    </location>
</feature>
<keyword evidence="10" id="KW-1185">Reference proteome</keyword>
<organism evidence="9 10">
    <name type="scientific">Amycolatopsis albispora</name>
    <dbReference type="NCBI Taxonomy" id="1804986"/>
    <lineage>
        <taxon>Bacteria</taxon>
        <taxon>Bacillati</taxon>
        <taxon>Actinomycetota</taxon>
        <taxon>Actinomycetes</taxon>
        <taxon>Pseudonocardiales</taxon>
        <taxon>Pseudonocardiaceae</taxon>
        <taxon>Amycolatopsis</taxon>
    </lineage>
</organism>
<proteinExistence type="predicted"/>
<keyword evidence="3 7" id="KW-1133">Transmembrane helix</keyword>
<evidence type="ECO:0000256" key="3">
    <source>
        <dbReference type="ARBA" id="ARBA00022989"/>
    </source>
</evidence>
<dbReference type="InterPro" id="IPR013525">
    <property type="entry name" value="ABC2_TM"/>
</dbReference>
<evidence type="ECO:0000256" key="1">
    <source>
        <dbReference type="ARBA" id="ARBA00004141"/>
    </source>
</evidence>
<dbReference type="GO" id="GO:0046677">
    <property type="term" value="P:response to antibiotic"/>
    <property type="evidence" value="ECO:0007669"/>
    <property type="project" value="UniProtKB-KW"/>
</dbReference>
<evidence type="ECO:0000256" key="7">
    <source>
        <dbReference type="SAM" id="Phobius"/>
    </source>
</evidence>
<feature type="transmembrane region" description="Helical" evidence="7">
    <location>
        <begin position="193"/>
        <end position="218"/>
    </location>
</feature>
<dbReference type="PIRSF" id="PIRSF006648">
    <property type="entry name" value="DrrB"/>
    <property type="match status" value="1"/>
</dbReference>
<feature type="transmembrane region" description="Helical" evidence="7">
    <location>
        <begin position="163"/>
        <end position="186"/>
    </location>
</feature>
<evidence type="ECO:0000313" key="10">
    <source>
        <dbReference type="Proteomes" id="UP000250434"/>
    </source>
</evidence>
<dbReference type="InterPro" id="IPR051784">
    <property type="entry name" value="Nod_factor_ABC_transporter"/>
</dbReference>
<comment type="subcellular location">
    <subcellularLocation>
        <location evidence="1">Membrane</location>
        <topology evidence="1">Multi-pass membrane protein</topology>
    </subcellularLocation>
</comment>
<evidence type="ECO:0000256" key="5">
    <source>
        <dbReference type="ARBA" id="ARBA00023251"/>
    </source>
</evidence>
<evidence type="ECO:0000259" key="8">
    <source>
        <dbReference type="Pfam" id="PF01061"/>
    </source>
</evidence>
<evidence type="ECO:0000256" key="6">
    <source>
        <dbReference type="SAM" id="MobiDB-lite"/>
    </source>
</evidence>
<name>A0A344L1P4_9PSEU</name>
<accession>A0A344L1P4</accession>
<dbReference type="GO" id="GO:0140359">
    <property type="term" value="F:ABC-type transporter activity"/>
    <property type="evidence" value="ECO:0007669"/>
    <property type="project" value="InterPro"/>
</dbReference>
<gene>
    <name evidence="9" type="ORF">A4R43_05025</name>
</gene>
<dbReference type="PANTHER" id="PTHR43229">
    <property type="entry name" value="NODULATION PROTEIN J"/>
    <property type="match status" value="1"/>
</dbReference>
<feature type="transmembrane region" description="Helical" evidence="7">
    <location>
        <begin position="130"/>
        <end position="157"/>
    </location>
</feature>
<dbReference type="Proteomes" id="UP000250434">
    <property type="component" value="Chromosome"/>
</dbReference>
<evidence type="ECO:0000256" key="2">
    <source>
        <dbReference type="ARBA" id="ARBA00022692"/>
    </source>
</evidence>
<keyword evidence="4 7" id="KW-0472">Membrane</keyword>
<dbReference type="AlphaFoldDB" id="A0A344L1P4"/>
<evidence type="ECO:0000313" key="9">
    <source>
        <dbReference type="EMBL" id="AXB41968.1"/>
    </source>
</evidence>
<keyword evidence="5" id="KW-0046">Antibiotic resistance</keyword>
<dbReference type="InterPro" id="IPR000412">
    <property type="entry name" value="ABC_2_transport"/>
</dbReference>
<dbReference type="KEGG" id="aab:A4R43_05025"/>
<dbReference type="EMBL" id="CP015163">
    <property type="protein sequence ID" value="AXB41968.1"/>
    <property type="molecule type" value="Genomic_DNA"/>
</dbReference>
<reference evidence="9 10" key="1">
    <citation type="submission" date="2016-04" db="EMBL/GenBank/DDBJ databases">
        <title>Complete genome sequence and analysis of deep-sea sediment isolate, Amycolatopsis sp. WP1.</title>
        <authorList>
            <person name="Wang H."/>
            <person name="Chen S."/>
            <person name="Wu Q."/>
        </authorList>
    </citation>
    <scope>NUCLEOTIDE SEQUENCE [LARGE SCALE GENOMIC DNA]</scope>
    <source>
        <strain evidence="9 10">WP1</strain>
    </source>
</reference>
<feature type="region of interest" description="Disordered" evidence="6">
    <location>
        <begin position="1"/>
        <end position="24"/>
    </location>
</feature>
<feature type="compositionally biased region" description="Basic and acidic residues" evidence="6">
    <location>
        <begin position="1"/>
        <end position="12"/>
    </location>
</feature>
<dbReference type="Pfam" id="PF01061">
    <property type="entry name" value="ABC2_membrane"/>
    <property type="match status" value="1"/>
</dbReference>
<protein>
    <submittedName>
        <fullName evidence="9">Multidrug ABC transporter permease</fullName>
    </submittedName>
</protein>
<sequence length="273" mass="27929">MTAVKPGREESVSPRFAPGTFTPAPGRGSLVRMLRTHARVETALTLRHGEQILLTLLIPLALLIGLSLLDILPSGELGPVEAVDWVTPRILALAVMSSAFTGQAIALGFDRRYGVLKRLSATALPRWLLVAGRLLAALVVVAIQAVVLGVVAALLGWSPSPGGLLAGVVFLGFGTFAFGALGVLLGGSLRAEAVLALANVVWFVLLLAGGILLVPAAMPGVLGDVVGLLPSGALAEGLRAALLDGRFSWGPVAVLAAWAAAAGALAARTTRLN</sequence>
<dbReference type="PANTHER" id="PTHR43229:SF2">
    <property type="entry name" value="NODULATION PROTEIN J"/>
    <property type="match status" value="1"/>
</dbReference>